<dbReference type="EMBL" id="JASXSZ010000002">
    <property type="protein sequence ID" value="MDL9979102.1"/>
    <property type="molecule type" value="Genomic_DNA"/>
</dbReference>
<reference evidence="2 3" key="1">
    <citation type="submission" date="2023-06" db="EMBL/GenBank/DDBJ databases">
        <title>Microbacterium sp. nov., isolated from a waste landfill.</title>
        <authorList>
            <person name="Wen W."/>
        </authorList>
    </citation>
    <scope>NUCLEOTIDE SEQUENCE [LARGE SCALE GENOMIC DNA]</scope>
    <source>
        <strain evidence="2 3">ASV49</strain>
    </source>
</reference>
<gene>
    <name evidence="2" type="ORF">QSV35_07140</name>
</gene>
<dbReference type="Proteomes" id="UP001235064">
    <property type="component" value="Unassembled WGS sequence"/>
</dbReference>
<evidence type="ECO:0000313" key="3">
    <source>
        <dbReference type="Proteomes" id="UP001235064"/>
    </source>
</evidence>
<keyword evidence="3" id="KW-1185">Reference proteome</keyword>
<protein>
    <recommendedName>
        <fullName evidence="4">DUF2207 domain-containing protein</fullName>
    </recommendedName>
</protein>
<keyword evidence="1" id="KW-0812">Transmembrane</keyword>
<keyword evidence="1" id="KW-0472">Membrane</keyword>
<evidence type="ECO:0008006" key="4">
    <source>
        <dbReference type="Google" id="ProtNLM"/>
    </source>
</evidence>
<evidence type="ECO:0000256" key="1">
    <source>
        <dbReference type="SAM" id="Phobius"/>
    </source>
</evidence>
<feature type="transmembrane region" description="Helical" evidence="1">
    <location>
        <begin position="28"/>
        <end position="48"/>
    </location>
</feature>
<accession>A0ABT7MXC2</accession>
<evidence type="ECO:0000313" key="2">
    <source>
        <dbReference type="EMBL" id="MDL9979102.1"/>
    </source>
</evidence>
<name>A0ABT7MXC2_9MICO</name>
<keyword evidence="1" id="KW-1133">Transmembrane helix</keyword>
<comment type="caution">
    <text evidence="2">The sequence shown here is derived from an EMBL/GenBank/DDBJ whole genome shotgun (WGS) entry which is preliminary data.</text>
</comment>
<proteinExistence type="predicted"/>
<organism evidence="2 3">
    <name type="scientific">Microbacterium candidum</name>
    <dbReference type="NCBI Taxonomy" id="3041922"/>
    <lineage>
        <taxon>Bacteria</taxon>
        <taxon>Bacillati</taxon>
        <taxon>Actinomycetota</taxon>
        <taxon>Actinomycetes</taxon>
        <taxon>Micrococcales</taxon>
        <taxon>Microbacteriaceae</taxon>
        <taxon>Microbacterium</taxon>
    </lineage>
</organism>
<dbReference type="RefSeq" id="WP_286287972.1">
    <property type="nucleotide sequence ID" value="NZ_JASXSZ010000002.1"/>
</dbReference>
<sequence>MMFIVCLILFVGGIILMGLSFSLVPFQALFFILGLLAVCVGLGIPIHASRHSLRK</sequence>